<dbReference type="PANTHER" id="PTHR19282:SF534">
    <property type="entry name" value="TETRASPANIN FAMILY-RELATED"/>
    <property type="match status" value="1"/>
</dbReference>
<dbReference type="PANTHER" id="PTHR19282">
    <property type="entry name" value="TETRASPANIN"/>
    <property type="match status" value="1"/>
</dbReference>
<dbReference type="SUPFAM" id="SSF48652">
    <property type="entry name" value="Tetraspanin"/>
    <property type="match status" value="1"/>
</dbReference>
<dbReference type="Proteomes" id="UP000663828">
    <property type="component" value="Unassembled WGS sequence"/>
</dbReference>
<dbReference type="InterPro" id="IPR018499">
    <property type="entry name" value="Tetraspanin/Peripherin"/>
</dbReference>
<dbReference type="GO" id="GO:0005886">
    <property type="term" value="C:plasma membrane"/>
    <property type="evidence" value="ECO:0007669"/>
    <property type="project" value="TreeGrafter"/>
</dbReference>
<comment type="caution">
    <text evidence="6">The sequence shown here is derived from an EMBL/GenBank/DDBJ whole genome shotgun (WGS) entry which is preliminary data.</text>
</comment>
<reference evidence="6" key="1">
    <citation type="submission" date="2021-02" db="EMBL/GenBank/DDBJ databases">
        <authorList>
            <person name="Nowell W R."/>
        </authorList>
    </citation>
    <scope>NUCLEOTIDE SEQUENCE</scope>
</reference>
<protein>
    <recommendedName>
        <fullName evidence="8">Tetraspanin</fullName>
    </recommendedName>
</protein>
<dbReference type="Pfam" id="PF00335">
    <property type="entry name" value="Tetraspanin"/>
    <property type="match status" value="1"/>
</dbReference>
<evidence type="ECO:0000256" key="2">
    <source>
        <dbReference type="ARBA" id="ARBA00022692"/>
    </source>
</evidence>
<evidence type="ECO:0000313" key="6">
    <source>
        <dbReference type="EMBL" id="CAF1161324.1"/>
    </source>
</evidence>
<proteinExistence type="predicted"/>
<evidence type="ECO:0000256" key="3">
    <source>
        <dbReference type="ARBA" id="ARBA00022989"/>
    </source>
</evidence>
<name>A0A814TLB7_ADIRI</name>
<feature type="transmembrane region" description="Helical" evidence="5">
    <location>
        <begin position="6"/>
        <end position="24"/>
    </location>
</feature>
<comment type="subcellular location">
    <subcellularLocation>
        <location evidence="1">Membrane</location>
        <topology evidence="1">Multi-pass membrane protein</topology>
    </subcellularLocation>
</comment>
<keyword evidence="7" id="KW-1185">Reference proteome</keyword>
<organism evidence="6 7">
    <name type="scientific">Adineta ricciae</name>
    <name type="common">Rotifer</name>
    <dbReference type="NCBI Taxonomy" id="249248"/>
    <lineage>
        <taxon>Eukaryota</taxon>
        <taxon>Metazoa</taxon>
        <taxon>Spiralia</taxon>
        <taxon>Gnathifera</taxon>
        <taxon>Rotifera</taxon>
        <taxon>Eurotatoria</taxon>
        <taxon>Bdelloidea</taxon>
        <taxon>Adinetida</taxon>
        <taxon>Adinetidae</taxon>
        <taxon>Adineta</taxon>
    </lineage>
</organism>
<evidence type="ECO:0000256" key="1">
    <source>
        <dbReference type="ARBA" id="ARBA00004141"/>
    </source>
</evidence>
<keyword evidence="4 5" id="KW-0472">Membrane</keyword>
<feature type="transmembrane region" description="Helical" evidence="5">
    <location>
        <begin position="45"/>
        <end position="67"/>
    </location>
</feature>
<evidence type="ECO:0000313" key="7">
    <source>
        <dbReference type="Proteomes" id="UP000663828"/>
    </source>
</evidence>
<dbReference type="EMBL" id="CAJNOR010001544">
    <property type="protein sequence ID" value="CAF1161324.1"/>
    <property type="molecule type" value="Genomic_DNA"/>
</dbReference>
<feature type="transmembrane region" description="Helical" evidence="5">
    <location>
        <begin position="73"/>
        <end position="99"/>
    </location>
</feature>
<keyword evidence="3 5" id="KW-1133">Transmembrane helix</keyword>
<gene>
    <name evidence="6" type="ORF">XAT740_LOCUS21499</name>
</gene>
<evidence type="ECO:0000256" key="5">
    <source>
        <dbReference type="SAM" id="Phobius"/>
    </source>
</evidence>
<keyword evidence="2 5" id="KW-0812">Transmembrane</keyword>
<dbReference type="AlphaFoldDB" id="A0A814TLB7"/>
<evidence type="ECO:0008006" key="8">
    <source>
        <dbReference type="Google" id="ProtNLM"/>
    </source>
</evidence>
<dbReference type="Gene3D" id="1.10.1450.10">
    <property type="entry name" value="Tetraspanin"/>
    <property type="match status" value="1"/>
</dbReference>
<accession>A0A814TLB7</accession>
<sequence length="296" mass="33811">MEKFLFGVIILVLILIVSVIQLTANGIMIVKYHHYEEVLRLHIDLYIYNIAIGCIGILVSGSGLFAVLGCHRILGRIVAAISFSLAIFAIISIVLALIFQAKSPTYTSVRFRNYMNQYKDNQSARHIINYIQTKHECCGENSWLDWSSLDLKTGDTGNYNTISTNENHTNSERSHNLHDVYLPPSCCTTESSVLIDTSSNLYCPSHFHNLANNYYSGGCSKKIIRTIILYTIVIIIINTFLFIFPFIIIPTLLQIYPNYLRRKTVVIHQLPQDFLWYSHGMLDHNLPPVPWFAYQS</sequence>
<dbReference type="InterPro" id="IPR008952">
    <property type="entry name" value="Tetraspanin_EC2_sf"/>
</dbReference>
<feature type="transmembrane region" description="Helical" evidence="5">
    <location>
        <begin position="227"/>
        <end position="253"/>
    </location>
</feature>
<evidence type="ECO:0000256" key="4">
    <source>
        <dbReference type="ARBA" id="ARBA00023136"/>
    </source>
</evidence>